<comment type="caution">
    <text evidence="1">The sequence shown here is derived from an EMBL/GenBank/DDBJ whole genome shotgun (WGS) entry which is preliminary data.</text>
</comment>
<dbReference type="RefSeq" id="WP_133260750.1">
    <property type="nucleotide sequence ID" value="NZ_SJCY01000001.1"/>
</dbReference>
<dbReference type="AlphaFoldDB" id="A0A4R5MPC3"/>
<name>A0A4R5MPC3_9SPHI</name>
<dbReference type="EMBL" id="SJCY01000001">
    <property type="protein sequence ID" value="TDG37662.1"/>
    <property type="molecule type" value="Genomic_DNA"/>
</dbReference>
<evidence type="ECO:0000313" key="2">
    <source>
        <dbReference type="Proteomes" id="UP000295668"/>
    </source>
</evidence>
<dbReference type="Proteomes" id="UP000295668">
    <property type="component" value="Unassembled WGS sequence"/>
</dbReference>
<evidence type="ECO:0008006" key="3">
    <source>
        <dbReference type="Google" id="ProtNLM"/>
    </source>
</evidence>
<protein>
    <recommendedName>
        <fullName evidence="3">DUF2946 domain-containing protein</fullName>
    </recommendedName>
</protein>
<accession>A0A4R5MPC3</accession>
<sequence length="110" mass="12547">MKKHAKRINLLLSTFMLVVFAIALTPWSILHHHKEIPTSQQETNCHHVSHVKAHADNCFICHAGFEKNYVQAHNIYRVFLSVKIFGIAVPVLKNTYVELKHTSLRGPPIA</sequence>
<organism evidence="1 2">
    <name type="scientific">Pedobacter changchengzhani</name>
    <dbReference type="NCBI Taxonomy" id="2529274"/>
    <lineage>
        <taxon>Bacteria</taxon>
        <taxon>Pseudomonadati</taxon>
        <taxon>Bacteroidota</taxon>
        <taxon>Sphingobacteriia</taxon>
        <taxon>Sphingobacteriales</taxon>
        <taxon>Sphingobacteriaceae</taxon>
        <taxon>Pedobacter</taxon>
    </lineage>
</organism>
<reference evidence="1 2" key="1">
    <citation type="submission" date="2019-02" db="EMBL/GenBank/DDBJ databases">
        <title>Pedobacter sp. nov., a novel speices isolated from soil of pinguins habitat in Antarcitica.</title>
        <authorList>
            <person name="He R.-H."/>
        </authorList>
    </citation>
    <scope>NUCLEOTIDE SEQUENCE [LARGE SCALE GENOMIC DNA]</scope>
    <source>
        <strain evidence="1 2">E01020</strain>
    </source>
</reference>
<evidence type="ECO:0000313" key="1">
    <source>
        <dbReference type="EMBL" id="TDG37662.1"/>
    </source>
</evidence>
<dbReference type="OrthoDB" id="769275at2"/>
<keyword evidence="2" id="KW-1185">Reference proteome</keyword>
<gene>
    <name evidence="1" type="ORF">EZJ43_00780</name>
</gene>
<proteinExistence type="predicted"/>